<evidence type="ECO:0000313" key="2">
    <source>
        <dbReference type="EMBL" id="EGR97650.1"/>
    </source>
</evidence>
<name>F9NSK5_9ACTN</name>
<evidence type="ECO:0008006" key="4">
    <source>
        <dbReference type="Google" id="ProtNLM"/>
    </source>
</evidence>
<dbReference type="Proteomes" id="UP000007832">
    <property type="component" value="Unassembled WGS sequence"/>
</dbReference>
<reference evidence="2 3" key="1">
    <citation type="submission" date="2011-07" db="EMBL/GenBank/DDBJ databases">
        <title>Genome Sequence of Propionibacterium acnes SK182B-JCVI.</title>
        <authorList>
            <person name="Durkin A.S."/>
            <person name="Madupu R."/>
            <person name="Hostetler J."/>
            <person name="Radune D."/>
            <person name="Torralba M."/>
            <person name="Methe B."/>
            <person name="Sutton G."/>
            <person name="Strausberg R.L."/>
            <person name="Nelson K.E."/>
        </authorList>
    </citation>
    <scope>NUCLEOTIDE SEQUENCE [LARGE SCALE GENOMIC DNA]</scope>
    <source>
        <strain evidence="2 3">SK182B-JCVI</strain>
    </source>
</reference>
<feature type="region of interest" description="Disordered" evidence="1">
    <location>
        <begin position="1"/>
        <end position="57"/>
    </location>
</feature>
<dbReference type="PATRIC" id="fig|1051006.4.peg.146"/>
<comment type="caution">
    <text evidence="2">The sequence shown here is derived from an EMBL/GenBank/DDBJ whole genome shotgun (WGS) entry which is preliminary data.</text>
</comment>
<sequence length="121" mass="13131">MPRRVSLPGANELFRPTVGSHESESVEASQQPEVRTPRKSSQDATSGGKRAGSGRVRHDEKITVYVSTEELIALETARLTMRSQGINADRGRIVRASVAMALADFEENGEESVLAHLLATD</sequence>
<protein>
    <recommendedName>
        <fullName evidence="4">Cobyrinic acid a,c-diamide synthase</fullName>
    </recommendedName>
</protein>
<proteinExistence type="predicted"/>
<gene>
    <name evidence="2" type="ORF">HMPREF1162_0015</name>
</gene>
<accession>F9NSK5</accession>
<dbReference type="RefSeq" id="WP_002548613.1">
    <property type="nucleotide sequence ID" value="NZ_AFUN01000007.1"/>
</dbReference>
<evidence type="ECO:0000256" key="1">
    <source>
        <dbReference type="SAM" id="MobiDB-lite"/>
    </source>
</evidence>
<organism evidence="2 3">
    <name type="scientific">[Propionibacterium] namnetense SK182B-JCVI</name>
    <dbReference type="NCBI Taxonomy" id="1051006"/>
    <lineage>
        <taxon>Bacteria</taxon>
        <taxon>Bacillati</taxon>
        <taxon>Actinomycetota</taxon>
        <taxon>Actinomycetes</taxon>
        <taxon>Propionibacteriales</taxon>
        <taxon>Propionibacteriaceae</taxon>
        <taxon>Cutibacterium</taxon>
    </lineage>
</organism>
<evidence type="ECO:0000313" key="3">
    <source>
        <dbReference type="Proteomes" id="UP000007832"/>
    </source>
</evidence>
<dbReference type="STRING" id="1574624.GCA_001642025_00790"/>
<dbReference type="AlphaFoldDB" id="F9NSK5"/>
<dbReference type="EMBL" id="AFUN01000007">
    <property type="protein sequence ID" value="EGR97650.1"/>
    <property type="molecule type" value="Genomic_DNA"/>
</dbReference>
<dbReference type="eggNOG" id="ENOG5032YHZ">
    <property type="taxonomic scope" value="Bacteria"/>
</dbReference>